<dbReference type="Pfam" id="PF05193">
    <property type="entry name" value="Peptidase_M16_C"/>
    <property type="match status" value="2"/>
</dbReference>
<reference evidence="12 13" key="1">
    <citation type="submission" date="2017-01" db="EMBL/GenBank/DDBJ databases">
        <authorList>
            <person name="Mah S.A."/>
            <person name="Swanson W.J."/>
            <person name="Moy G.W."/>
            <person name="Vacquier V.D."/>
        </authorList>
    </citation>
    <scope>NUCLEOTIDE SEQUENCE [LARGE SCALE GENOMIC DNA]</scope>
    <source>
        <strain evidence="12 13">DSM 18014</strain>
    </source>
</reference>
<dbReference type="PANTHER" id="PTHR43690">
    <property type="entry name" value="NARDILYSIN"/>
    <property type="match status" value="1"/>
</dbReference>
<dbReference type="RefSeq" id="WP_076390979.1">
    <property type="nucleotide sequence ID" value="NZ_FTOV01000002.1"/>
</dbReference>
<evidence type="ECO:0000256" key="9">
    <source>
        <dbReference type="SAM" id="SignalP"/>
    </source>
</evidence>
<feature type="signal peptide" evidence="9">
    <location>
        <begin position="1"/>
        <end position="20"/>
    </location>
</feature>
<feature type="domain" description="Peptidase M16 C-terminal" evidence="11">
    <location>
        <begin position="201"/>
        <end position="384"/>
    </location>
</feature>
<evidence type="ECO:0000256" key="6">
    <source>
        <dbReference type="ARBA" id="ARBA00022833"/>
    </source>
</evidence>
<organism evidence="12 13">
    <name type="scientific">Chryseobacterium gambrini</name>
    <dbReference type="NCBI Taxonomy" id="373672"/>
    <lineage>
        <taxon>Bacteria</taxon>
        <taxon>Pseudomonadati</taxon>
        <taxon>Bacteroidota</taxon>
        <taxon>Flavobacteriia</taxon>
        <taxon>Flavobacteriales</taxon>
        <taxon>Weeksellaceae</taxon>
        <taxon>Chryseobacterium group</taxon>
        <taxon>Chryseobacterium</taxon>
    </lineage>
</organism>
<dbReference type="Gene3D" id="3.30.830.10">
    <property type="entry name" value="Metalloenzyme, LuxS/M16 peptidase-like"/>
    <property type="match status" value="4"/>
</dbReference>
<dbReference type="PROSITE" id="PS00143">
    <property type="entry name" value="INSULINASE"/>
    <property type="match status" value="1"/>
</dbReference>
<keyword evidence="3 12" id="KW-0645">Protease</keyword>
<protein>
    <submittedName>
        <fullName evidence="12">Zinc protease</fullName>
    </submittedName>
</protein>
<evidence type="ECO:0000256" key="3">
    <source>
        <dbReference type="ARBA" id="ARBA00022670"/>
    </source>
</evidence>
<feature type="domain" description="Peptidase M16 C-terminal" evidence="11">
    <location>
        <begin position="691"/>
        <end position="861"/>
    </location>
</feature>
<dbReference type="InterPro" id="IPR050626">
    <property type="entry name" value="Peptidase_M16"/>
</dbReference>
<evidence type="ECO:0000256" key="2">
    <source>
        <dbReference type="ARBA" id="ARBA00007261"/>
    </source>
</evidence>
<dbReference type="InterPro" id="IPR001431">
    <property type="entry name" value="Pept_M16_Zn_BS"/>
</dbReference>
<comment type="similarity">
    <text evidence="2 8">Belongs to the peptidase M16 family.</text>
</comment>
<evidence type="ECO:0000313" key="13">
    <source>
        <dbReference type="Proteomes" id="UP000185781"/>
    </source>
</evidence>
<dbReference type="PANTHER" id="PTHR43690:SF34">
    <property type="entry name" value="ZINC PROTEASE PQQL-LIKE"/>
    <property type="match status" value="1"/>
</dbReference>
<dbReference type="GO" id="GO:0004222">
    <property type="term" value="F:metalloendopeptidase activity"/>
    <property type="evidence" value="ECO:0007669"/>
    <property type="project" value="InterPro"/>
</dbReference>
<comment type="cofactor">
    <cofactor evidence="1">
        <name>Zn(2+)</name>
        <dbReference type="ChEBI" id="CHEBI:29105"/>
    </cofactor>
</comment>
<feature type="domain" description="Peptidase M16 N-terminal" evidence="10">
    <location>
        <begin position="44"/>
        <end position="163"/>
    </location>
</feature>
<name>A0A1N7LWL4_9FLAO</name>
<feature type="chain" id="PRO_5012388001" evidence="9">
    <location>
        <begin position="21"/>
        <end position="953"/>
    </location>
</feature>
<dbReference type="EMBL" id="FTOV01000002">
    <property type="protein sequence ID" value="SIS78091.1"/>
    <property type="molecule type" value="Genomic_DNA"/>
</dbReference>
<evidence type="ECO:0000256" key="4">
    <source>
        <dbReference type="ARBA" id="ARBA00022723"/>
    </source>
</evidence>
<sequence length="953" mass="107545">MKKMFSSLAVVVLMSANAFAQNIPMDPSVKTGTLPNGMKYYIRKNTLPEKKVDFRLAINAGSILEDENQRGLAHFMEHMNFNGTKNFPDNKLVDFLQSIGVKFGQHLNAYTSFDETVYMLPVPLDKPGNLDAGLKVMEDWAFNATLSDEQINKERGVVLEELRLGLGADKRMSDKYLPKLLYNSQYANRLPIGKKDVLENFKPDVIRQFHKDWYRPDLMAIVVVGDINVDEVEKKIKDNFSKYKNPSKPRERKSFDLPNHKETLVAIETDPDATRSMVQFIMKDSESYQPDVTVEQYNQSLVEQIASTMLNNRLGELVNSNNPPFTYGYVYHGGTYARSKEAFQGMAMVKDGNQLNALKVLLEETERAKRFGFTQTELDRAKAQVMSNIERTYNNRDKTESDVLVDEYVRNFLEQEPMPGIAWEYEDTKKFLPSVTLAQTNEVFKKLVKDDSRVVVITGPKKDNIQMPTEAMVLNTFEGVKMADLKPYQEKATIKNLVKPFKSEGAIAKTENDAKLGTTTWTLSNGAKVTFKKTDFKDDEIVFAARSLGGSSVINDADFIKTQFAFPALSEAGVNGFSKADLTNYLAGKQVNVNPSIGNVTEGLSGRTTRKDLGTAMELMYAYFTGLNYNPDAFNAYKTKQSAMMDNLLSNPQFYFSSEHAKFMNQKNPRFVGIIPVEKDWANTDYKKAYDIYKEKFSNAGNFQFYFVGNIDEATFKNEVLQYIASLPSSGKTSTFKDTGYRQITGDYSKVYKKGKDPKSMVTIAYSGEAPYNEKEALALEALGEVATIKVIEKLREDESGIYGGGARGGMYKVPFSNYSFSINFPCGPENAEKLTKSAITELQKLIDKGPEQKDLDKYKEGEYNDDKTNMKDNMYWMNALTKNQLDGSDKYEILNYQEKVKALTVKDLQDVAKKYLTKGRIVATLMPEDGWEKAKKEEAKAETAVIKAGAAK</sequence>
<dbReference type="STRING" id="373672.SAMN05421785_102541"/>
<evidence type="ECO:0000313" key="12">
    <source>
        <dbReference type="EMBL" id="SIS78091.1"/>
    </source>
</evidence>
<evidence type="ECO:0000256" key="1">
    <source>
        <dbReference type="ARBA" id="ARBA00001947"/>
    </source>
</evidence>
<proteinExistence type="inferred from homology"/>
<evidence type="ECO:0000256" key="7">
    <source>
        <dbReference type="ARBA" id="ARBA00023049"/>
    </source>
</evidence>
<dbReference type="GO" id="GO:0006508">
    <property type="term" value="P:proteolysis"/>
    <property type="evidence" value="ECO:0007669"/>
    <property type="project" value="UniProtKB-KW"/>
</dbReference>
<keyword evidence="7" id="KW-0482">Metalloprotease</keyword>
<gene>
    <name evidence="12" type="ORF">SAMN05421785_102541</name>
</gene>
<keyword evidence="9" id="KW-0732">Signal</keyword>
<evidence type="ECO:0000256" key="8">
    <source>
        <dbReference type="RuleBase" id="RU004447"/>
    </source>
</evidence>
<keyword evidence="4" id="KW-0479">Metal-binding</keyword>
<evidence type="ECO:0000259" key="11">
    <source>
        <dbReference type="Pfam" id="PF05193"/>
    </source>
</evidence>
<dbReference type="SUPFAM" id="SSF63411">
    <property type="entry name" value="LuxS/MPP-like metallohydrolase"/>
    <property type="match status" value="4"/>
</dbReference>
<keyword evidence="6" id="KW-0862">Zinc</keyword>
<dbReference type="InterPro" id="IPR011249">
    <property type="entry name" value="Metalloenz_LuxS/M16"/>
</dbReference>
<dbReference type="InterPro" id="IPR007863">
    <property type="entry name" value="Peptidase_M16_C"/>
</dbReference>
<evidence type="ECO:0000256" key="5">
    <source>
        <dbReference type="ARBA" id="ARBA00022801"/>
    </source>
</evidence>
<accession>A0A1N7LWL4</accession>
<evidence type="ECO:0000259" key="10">
    <source>
        <dbReference type="Pfam" id="PF00675"/>
    </source>
</evidence>
<dbReference type="InterPro" id="IPR011765">
    <property type="entry name" value="Pept_M16_N"/>
</dbReference>
<dbReference type="Proteomes" id="UP000185781">
    <property type="component" value="Unassembled WGS sequence"/>
</dbReference>
<keyword evidence="5" id="KW-0378">Hydrolase</keyword>
<dbReference type="OrthoDB" id="9811314at2"/>
<dbReference type="GO" id="GO:0046872">
    <property type="term" value="F:metal ion binding"/>
    <property type="evidence" value="ECO:0007669"/>
    <property type="project" value="UniProtKB-KW"/>
</dbReference>
<dbReference type="Pfam" id="PF00675">
    <property type="entry name" value="Peptidase_M16"/>
    <property type="match status" value="1"/>
</dbReference>
<dbReference type="AlphaFoldDB" id="A0A1N7LWL4"/>